<dbReference type="eggNOG" id="COG0566">
    <property type="taxonomic scope" value="Bacteria"/>
</dbReference>
<dbReference type="EC" id="2.1.1.34" evidence="7"/>
<evidence type="ECO:0000313" key="10">
    <source>
        <dbReference type="EMBL" id="AFZ66688.1"/>
    </source>
</evidence>
<comment type="function">
    <text evidence="7">Catalyzes the 2'-O methylation of guanosine at position 18 in tRNA.</text>
</comment>
<dbReference type="KEGG" id="dpd:Deipe_1129"/>
<evidence type="ECO:0000256" key="6">
    <source>
        <dbReference type="ARBA" id="ARBA00022884"/>
    </source>
</evidence>
<dbReference type="GO" id="GO:0000049">
    <property type="term" value="F:tRNA binding"/>
    <property type="evidence" value="ECO:0007669"/>
    <property type="project" value="UniProtKB-UniRule"/>
</dbReference>
<dbReference type="EMBL" id="CP003382">
    <property type="protein sequence ID" value="AFZ66688.1"/>
    <property type="molecule type" value="Genomic_DNA"/>
</dbReference>
<dbReference type="GO" id="GO:0002938">
    <property type="term" value="P:tRNA guanine ribose methylation"/>
    <property type="evidence" value="ECO:0007669"/>
    <property type="project" value="UniProtKB-UniRule"/>
</dbReference>
<feature type="domain" description="tRNA/rRNA methyltransferase SpoU type" evidence="8">
    <location>
        <begin position="20"/>
        <end position="158"/>
    </location>
</feature>
<feature type="binding site" evidence="7">
    <location>
        <begin position="119"/>
        <end position="123"/>
    </location>
    <ligand>
        <name>S-adenosyl-L-methionine</name>
        <dbReference type="ChEBI" id="CHEBI:59789"/>
    </ligand>
</feature>
<dbReference type="STRING" id="937777.Deipe_1129"/>
<evidence type="ECO:0000256" key="5">
    <source>
        <dbReference type="ARBA" id="ARBA00022694"/>
    </source>
</evidence>
<keyword evidence="5 7" id="KW-0819">tRNA processing</keyword>
<protein>
    <recommendedName>
        <fullName evidence="7">tRNA (guanosine(18)-2'-O)-methyltransferase</fullName>
        <ecNumber evidence="7">2.1.1.34</ecNumber>
    </recommendedName>
    <alternativeName>
        <fullName evidence="7">tRNA [Gm18] methyltransferase</fullName>
    </alternativeName>
</protein>
<evidence type="ECO:0000256" key="1">
    <source>
        <dbReference type="ARBA" id="ARBA00022555"/>
    </source>
</evidence>
<evidence type="ECO:0000259" key="9">
    <source>
        <dbReference type="Pfam" id="PF12105"/>
    </source>
</evidence>
<dbReference type="AlphaFoldDB" id="K9ZYG4"/>
<sequence length="218" mass="24554">MTPERLEKIKRVLDHRQPSLTVLMEEVHKPHNFSAILRSCDAVGVLEVHAVVPRGGLPTYNATSGSAEKWVSVQRHVSALDAIAQLQERGVQVLATHLSARALDYRELDYTRPTCILLGAEKWGVTQAAADASDHNIVIPMLGMVQSLNVSVAAATILFEAQRQRLQGGMYARRQLSDERYEELLFEWAYPELAPRFRERGERYPSLNEDGQPVIQER</sequence>
<dbReference type="PATRIC" id="fig|937777.3.peg.1130"/>
<gene>
    <name evidence="7" type="primary">trmH</name>
    <name evidence="10" type="ordered locus">Deipe_1129</name>
</gene>
<keyword evidence="6 7" id="KW-0694">RNA-binding</keyword>
<feature type="binding site" evidence="7">
    <location>
        <position position="148"/>
    </location>
    <ligand>
        <name>S-adenosyl-L-methionine</name>
        <dbReference type="ChEBI" id="CHEBI:59789"/>
    </ligand>
</feature>
<dbReference type="NCBIfam" id="NF008295">
    <property type="entry name" value="PRK11081.1"/>
    <property type="match status" value="1"/>
</dbReference>
<evidence type="ECO:0000256" key="7">
    <source>
        <dbReference type="HAMAP-Rule" id="MF_02060"/>
    </source>
</evidence>
<organism evidence="10 11">
    <name type="scientific">Deinococcus peraridilitoris (strain DSM 19664 / LMG 22246 / CIP 109416 / KR-200)</name>
    <dbReference type="NCBI Taxonomy" id="937777"/>
    <lineage>
        <taxon>Bacteria</taxon>
        <taxon>Thermotogati</taxon>
        <taxon>Deinococcota</taxon>
        <taxon>Deinococci</taxon>
        <taxon>Deinococcales</taxon>
        <taxon>Deinococcaceae</taxon>
        <taxon>Deinococcus</taxon>
    </lineage>
</organism>
<comment type="catalytic activity">
    <reaction evidence="7">
        <text>guanosine(18) in tRNA + S-adenosyl-L-methionine = 2'-O-methylguanosine(18) in tRNA + S-adenosyl-L-homocysteine + H(+)</text>
        <dbReference type="Rhea" id="RHEA:20077"/>
        <dbReference type="Rhea" id="RHEA-COMP:10190"/>
        <dbReference type="Rhea" id="RHEA-COMP:10192"/>
        <dbReference type="ChEBI" id="CHEBI:15378"/>
        <dbReference type="ChEBI" id="CHEBI:57856"/>
        <dbReference type="ChEBI" id="CHEBI:59789"/>
        <dbReference type="ChEBI" id="CHEBI:74269"/>
        <dbReference type="ChEBI" id="CHEBI:74445"/>
        <dbReference type="EC" id="2.1.1.34"/>
    </reaction>
</comment>
<feature type="binding site" evidence="7">
    <location>
        <position position="96"/>
    </location>
    <ligand>
        <name>S-adenosyl-L-methionine</name>
        <dbReference type="ChEBI" id="CHEBI:59789"/>
    </ligand>
</feature>
<evidence type="ECO:0000256" key="2">
    <source>
        <dbReference type="ARBA" id="ARBA00022603"/>
    </source>
</evidence>
<dbReference type="InterPro" id="IPR029026">
    <property type="entry name" value="tRNA_m1G_MTases_N"/>
</dbReference>
<dbReference type="InterPro" id="IPR022724">
    <property type="entry name" value="rRNA_MeTrfase_SpoU_C"/>
</dbReference>
<dbReference type="InterPro" id="IPR001537">
    <property type="entry name" value="SpoU_MeTrfase"/>
</dbReference>
<dbReference type="Pfam" id="PF00588">
    <property type="entry name" value="SpoU_methylase"/>
    <property type="match status" value="1"/>
</dbReference>
<dbReference type="InterPro" id="IPR029028">
    <property type="entry name" value="Alpha/beta_knot_MTases"/>
</dbReference>
<dbReference type="HAMAP" id="MF_02060">
    <property type="entry name" value="tRNA_methyltr_TrmH"/>
    <property type="match status" value="1"/>
</dbReference>
<dbReference type="Pfam" id="PF12105">
    <property type="entry name" value="SpoU_methylas_C"/>
    <property type="match status" value="1"/>
</dbReference>
<accession>K9ZYG4</accession>
<keyword evidence="1 7" id="KW-0820">tRNA-binding</keyword>
<dbReference type="Proteomes" id="UP000010467">
    <property type="component" value="Chromosome"/>
</dbReference>
<dbReference type="RefSeq" id="WP_015234996.1">
    <property type="nucleotide sequence ID" value="NC_019793.1"/>
</dbReference>
<dbReference type="Gene3D" id="3.40.1280.10">
    <property type="match status" value="1"/>
</dbReference>
<keyword evidence="4 7" id="KW-0949">S-adenosyl-L-methionine</keyword>
<dbReference type="OrthoDB" id="9794400at2"/>
<comment type="similarity">
    <text evidence="7">Belongs to the class IV-like SAM-binding methyltransferase superfamily. RNA methyltransferase TrmH family.</text>
</comment>
<dbReference type="CDD" id="cd18092">
    <property type="entry name" value="SpoU-like_TrmH"/>
    <property type="match status" value="1"/>
</dbReference>
<feature type="domain" description="RNA methyltransferase SpoU/TrmH type C-terminal" evidence="9">
    <location>
        <begin position="163"/>
        <end position="212"/>
    </location>
</feature>
<dbReference type="SUPFAM" id="SSF75217">
    <property type="entry name" value="alpha/beta knot"/>
    <property type="match status" value="1"/>
</dbReference>
<evidence type="ECO:0000259" key="8">
    <source>
        <dbReference type="Pfam" id="PF00588"/>
    </source>
</evidence>
<dbReference type="InterPro" id="IPR033671">
    <property type="entry name" value="TrmH"/>
</dbReference>
<keyword evidence="2 7" id="KW-0489">Methyltransferase</keyword>
<feature type="binding site" evidence="7">
    <location>
        <position position="139"/>
    </location>
    <ligand>
        <name>S-adenosyl-L-methionine</name>
        <dbReference type="ChEBI" id="CHEBI:59789"/>
    </ligand>
</feature>
<proteinExistence type="inferred from homology"/>
<dbReference type="PANTHER" id="PTHR43453:SF1">
    <property type="entry name" value="TRNA_RRNA METHYLTRANSFERASE SPOU TYPE DOMAIN-CONTAINING PROTEIN"/>
    <property type="match status" value="1"/>
</dbReference>
<keyword evidence="11" id="KW-1185">Reference proteome</keyword>
<dbReference type="HOGENOM" id="CLU_021322_4_2_0"/>
<dbReference type="PANTHER" id="PTHR43453">
    <property type="entry name" value="RRNA METHYLASE-LIKE"/>
    <property type="match status" value="1"/>
</dbReference>
<reference evidence="11" key="1">
    <citation type="submission" date="2012-03" db="EMBL/GenBank/DDBJ databases">
        <title>Complete sequence of chromosome of Deinococcus peraridilitoris DSM 19664.</title>
        <authorList>
            <person name="Lucas S."/>
            <person name="Copeland A."/>
            <person name="Lapidus A."/>
            <person name="Glavina del Rio T."/>
            <person name="Dalin E."/>
            <person name="Tice H."/>
            <person name="Bruce D."/>
            <person name="Goodwin L."/>
            <person name="Pitluck S."/>
            <person name="Peters L."/>
            <person name="Mikhailova N."/>
            <person name="Lu M."/>
            <person name="Kyrpides N."/>
            <person name="Mavromatis K."/>
            <person name="Ivanova N."/>
            <person name="Brettin T."/>
            <person name="Detter J.C."/>
            <person name="Han C."/>
            <person name="Larimer F."/>
            <person name="Land M."/>
            <person name="Hauser L."/>
            <person name="Markowitz V."/>
            <person name="Cheng J.-F."/>
            <person name="Hugenholtz P."/>
            <person name="Woyke T."/>
            <person name="Wu D."/>
            <person name="Pukall R."/>
            <person name="Steenblock K."/>
            <person name="Brambilla E."/>
            <person name="Klenk H.-P."/>
            <person name="Eisen J.A."/>
        </authorList>
    </citation>
    <scope>NUCLEOTIDE SEQUENCE [LARGE SCALE GENOMIC DNA]</scope>
    <source>
        <strain evidence="11">DSM 19664 / LMG 22246 / CIP 109416 / KR-200</strain>
    </source>
</reference>
<evidence type="ECO:0000256" key="3">
    <source>
        <dbReference type="ARBA" id="ARBA00022679"/>
    </source>
</evidence>
<dbReference type="GO" id="GO:0141100">
    <property type="term" value="F:tRNA (guanine(18)-2'-O)-methyltransferase activity"/>
    <property type="evidence" value="ECO:0007669"/>
    <property type="project" value="UniProtKB-UniRule"/>
</dbReference>
<evidence type="ECO:0000313" key="11">
    <source>
        <dbReference type="Proteomes" id="UP000010467"/>
    </source>
</evidence>
<evidence type="ECO:0000256" key="4">
    <source>
        <dbReference type="ARBA" id="ARBA00022691"/>
    </source>
</evidence>
<keyword evidence="3 7" id="KW-0808">Transferase</keyword>
<name>K9ZYG4_DEIPD</name>